<accession>A0A0B3YHV6</accession>
<dbReference type="RefSeq" id="WP_039216494.1">
    <property type="nucleotide sequence ID" value="NZ_JWLW01000003.1"/>
</dbReference>
<sequence length="749" mass="83284">MSIKRLVEFDKASSQTEQDLKNACWTILSVEDDNLYQQTLCLALRGLEVNNTPVNVVTASSAAEASLILSSRDDISVILLDVVMETDDAGLRLVDTIRSVIGNNRVRIILLTGQPGMAPHEDVMKQYDIDEYWIKTDTSEEQLRSSVTSNIRTWHYLTELFNAKRGLQMLVDASRVITSKRDIRSFTRTVLLEIAKVIGVSSEGGIVCAHHNAYKSIKEADVIAVSGRFSKHQSGLIQDILQAVDSKEKSNILSLLETAMNSQSHSFSEGLSALYFSTQGVDKRSYIIYVQTPETLSSAHIALLQVFCENISNGFTNLALFNRLSQLAYYDTEMNAPNRNWLEREISQLDTSALSDSILVLVDVKNYAETAVMLGKRYIETLMRSFHQVLLFEFSRAAAICRVDDNQLALLFLESDTVDSQRLARLTEKKVVIDGVQHTVLSTVGEMSLKHIVGSAASEIVTTAQIAVASAREKKLSYTHFDVKTTGEIANRQLILHELYGAMTSANELSVALQPKVNMLTGKLVGAEALIRWVRPDGKTVPPSKFIPVAEASGLINRIDLIVLRKTIAAIDALSNEGIRVPVSFNVTCSDLRNETFVEEVWNSLDSSSIEPSLLEIEITETQAMEDYDFINPILRQFRQRGIKISIDDFGTGYSSLSHITDLAVSTLKLDRSFVSKLSGDEKQAGVAVCEMVLRLANKFNFEVIAEGVENDEEKLELIGIGYELAQGFYFAKPMALSEFIKWANKRSQ</sequence>
<dbReference type="GO" id="GO:0000160">
    <property type="term" value="P:phosphorelay signal transduction system"/>
    <property type="evidence" value="ECO:0007669"/>
    <property type="project" value="InterPro"/>
</dbReference>
<dbReference type="Pfam" id="PF11849">
    <property type="entry name" value="DUF3369"/>
    <property type="match status" value="1"/>
</dbReference>
<dbReference type="SMART" id="SM00052">
    <property type="entry name" value="EAL"/>
    <property type="match status" value="1"/>
</dbReference>
<gene>
    <name evidence="4" type="ORF">RJ41_01980</name>
</gene>
<dbReference type="Gene3D" id="3.30.70.270">
    <property type="match status" value="1"/>
</dbReference>
<dbReference type="InterPro" id="IPR021800">
    <property type="entry name" value="DUF3369"/>
</dbReference>
<feature type="domain" description="EAL" evidence="3">
    <location>
        <begin position="492"/>
        <end position="748"/>
    </location>
</feature>
<name>A0A0B3YHV6_9ALTE</name>
<evidence type="ECO:0000259" key="2">
    <source>
        <dbReference type="PROSITE" id="PS50110"/>
    </source>
</evidence>
<evidence type="ECO:0000259" key="3">
    <source>
        <dbReference type="PROSITE" id="PS50883"/>
    </source>
</evidence>
<dbReference type="EMBL" id="JWLW01000003">
    <property type="protein sequence ID" value="KHT57429.1"/>
    <property type="molecule type" value="Genomic_DNA"/>
</dbReference>
<dbReference type="Proteomes" id="UP000031197">
    <property type="component" value="Unassembled WGS sequence"/>
</dbReference>
<dbReference type="PANTHER" id="PTHR33121:SF70">
    <property type="entry name" value="SIGNALING PROTEIN YKOW"/>
    <property type="match status" value="1"/>
</dbReference>
<dbReference type="CDD" id="cd01948">
    <property type="entry name" value="EAL"/>
    <property type="match status" value="1"/>
</dbReference>
<dbReference type="SMART" id="SM00267">
    <property type="entry name" value="GGDEF"/>
    <property type="match status" value="1"/>
</dbReference>
<feature type="modified residue" description="4-aspartylphosphate" evidence="1">
    <location>
        <position position="81"/>
    </location>
</feature>
<dbReference type="InterPro" id="IPR001633">
    <property type="entry name" value="EAL_dom"/>
</dbReference>
<keyword evidence="1" id="KW-0597">Phosphoprotein</keyword>
<reference evidence="4 5" key="1">
    <citation type="submission" date="2014-12" db="EMBL/GenBank/DDBJ databases">
        <title>Genome sequencing of Alteromonas marina AD001.</title>
        <authorList>
            <person name="Adrian T.G.S."/>
            <person name="Chan K.G."/>
        </authorList>
    </citation>
    <scope>NUCLEOTIDE SEQUENCE [LARGE SCALE GENOMIC DNA]</scope>
    <source>
        <strain evidence="4 5">AD001</strain>
    </source>
</reference>
<dbReference type="Pfam" id="PF00563">
    <property type="entry name" value="EAL"/>
    <property type="match status" value="1"/>
</dbReference>
<comment type="caution">
    <text evidence="4">The sequence shown here is derived from an EMBL/GenBank/DDBJ whole genome shotgun (WGS) entry which is preliminary data.</text>
</comment>
<dbReference type="InterPro" id="IPR000160">
    <property type="entry name" value="GGDEF_dom"/>
</dbReference>
<dbReference type="Gene3D" id="3.20.20.450">
    <property type="entry name" value="EAL domain"/>
    <property type="match status" value="1"/>
</dbReference>
<dbReference type="SUPFAM" id="SSF141868">
    <property type="entry name" value="EAL domain-like"/>
    <property type="match status" value="1"/>
</dbReference>
<dbReference type="InterPro" id="IPR035919">
    <property type="entry name" value="EAL_sf"/>
</dbReference>
<dbReference type="InterPro" id="IPR001789">
    <property type="entry name" value="Sig_transdc_resp-reg_receiver"/>
</dbReference>
<dbReference type="AlphaFoldDB" id="A0A0B3YHV6"/>
<dbReference type="Gene3D" id="3.40.50.2300">
    <property type="match status" value="1"/>
</dbReference>
<dbReference type="SMART" id="SM00448">
    <property type="entry name" value="REC"/>
    <property type="match status" value="1"/>
</dbReference>
<feature type="domain" description="Response regulatory" evidence="2">
    <location>
        <begin position="26"/>
        <end position="150"/>
    </location>
</feature>
<protein>
    <recommendedName>
        <fullName evidence="6">Diguanylate phosphodiesterase</fullName>
    </recommendedName>
</protein>
<organism evidence="4 5">
    <name type="scientific">Alteromonas marina</name>
    <dbReference type="NCBI Taxonomy" id="203795"/>
    <lineage>
        <taxon>Bacteria</taxon>
        <taxon>Pseudomonadati</taxon>
        <taxon>Pseudomonadota</taxon>
        <taxon>Gammaproteobacteria</taxon>
        <taxon>Alteromonadales</taxon>
        <taxon>Alteromonadaceae</taxon>
        <taxon>Alteromonas/Salinimonas group</taxon>
        <taxon>Alteromonas</taxon>
    </lineage>
</organism>
<proteinExistence type="predicted"/>
<dbReference type="InterPro" id="IPR050706">
    <property type="entry name" value="Cyclic-di-GMP_PDE-like"/>
</dbReference>
<dbReference type="GO" id="GO:0071111">
    <property type="term" value="F:cyclic-guanylate-specific phosphodiesterase activity"/>
    <property type="evidence" value="ECO:0007669"/>
    <property type="project" value="InterPro"/>
</dbReference>
<evidence type="ECO:0008006" key="6">
    <source>
        <dbReference type="Google" id="ProtNLM"/>
    </source>
</evidence>
<evidence type="ECO:0000313" key="4">
    <source>
        <dbReference type="EMBL" id="KHT57429.1"/>
    </source>
</evidence>
<dbReference type="PROSITE" id="PS50883">
    <property type="entry name" value="EAL"/>
    <property type="match status" value="1"/>
</dbReference>
<dbReference type="SUPFAM" id="SSF52172">
    <property type="entry name" value="CheY-like"/>
    <property type="match status" value="1"/>
</dbReference>
<dbReference type="InterPro" id="IPR011006">
    <property type="entry name" value="CheY-like_superfamily"/>
</dbReference>
<evidence type="ECO:0000313" key="5">
    <source>
        <dbReference type="Proteomes" id="UP000031197"/>
    </source>
</evidence>
<dbReference type="PANTHER" id="PTHR33121">
    <property type="entry name" value="CYCLIC DI-GMP PHOSPHODIESTERASE PDEF"/>
    <property type="match status" value="1"/>
</dbReference>
<evidence type="ECO:0000256" key="1">
    <source>
        <dbReference type="PROSITE-ProRule" id="PRU00169"/>
    </source>
</evidence>
<dbReference type="OrthoDB" id="9813903at2"/>
<dbReference type="InterPro" id="IPR043128">
    <property type="entry name" value="Rev_trsase/Diguanyl_cyclase"/>
</dbReference>
<keyword evidence="5" id="KW-1185">Reference proteome</keyword>
<dbReference type="PROSITE" id="PS50110">
    <property type="entry name" value="RESPONSE_REGULATORY"/>
    <property type="match status" value="1"/>
</dbReference>